<keyword evidence="8 12" id="KW-0472">Membrane</keyword>
<evidence type="ECO:0000256" key="10">
    <source>
        <dbReference type="ARBA" id="ARBA00023186"/>
    </source>
</evidence>
<keyword evidence="4 12" id="KW-0812">Transmembrane</keyword>
<comment type="caution">
    <text evidence="13">The sequence shown here is derived from an EMBL/GenBank/DDBJ whole genome shotgun (WGS) entry which is preliminary data.</text>
</comment>
<dbReference type="Pfam" id="PF02600">
    <property type="entry name" value="DsbB"/>
    <property type="match status" value="1"/>
</dbReference>
<dbReference type="InterPro" id="IPR012187">
    <property type="entry name" value="Disulphide_bond_form_BdbC"/>
</dbReference>
<comment type="similarity">
    <text evidence="2">Belongs to the DsbB family. BdbC subfamily.</text>
</comment>
<keyword evidence="3" id="KW-0813">Transport</keyword>
<dbReference type="GO" id="GO:0006457">
    <property type="term" value="P:protein folding"/>
    <property type="evidence" value="ECO:0007669"/>
    <property type="project" value="InterPro"/>
</dbReference>
<evidence type="ECO:0000256" key="12">
    <source>
        <dbReference type="SAM" id="Phobius"/>
    </source>
</evidence>
<dbReference type="PANTHER" id="PTHR43469:SF1">
    <property type="entry name" value="SPBETA PROPHAGE-DERIVED DISULFIDE BOND FORMATION PROTEIN B"/>
    <property type="match status" value="1"/>
</dbReference>
<dbReference type="HAMAP" id="MF_00287">
    <property type="entry name" value="BdbC"/>
    <property type="match status" value="1"/>
</dbReference>
<gene>
    <name evidence="13" type="ORF">DFP97_105319</name>
</gene>
<feature type="transmembrane region" description="Helical" evidence="12">
    <location>
        <begin position="42"/>
        <end position="59"/>
    </location>
</feature>
<evidence type="ECO:0000256" key="9">
    <source>
        <dbReference type="ARBA" id="ARBA00023157"/>
    </source>
</evidence>
<evidence type="ECO:0000256" key="3">
    <source>
        <dbReference type="ARBA" id="ARBA00022448"/>
    </source>
</evidence>
<reference evidence="13 14" key="1">
    <citation type="submission" date="2018-07" db="EMBL/GenBank/DDBJ databases">
        <title>Genomic Encyclopedia of Type Strains, Phase III (KMG-III): the genomes of soil and plant-associated and newly described type strains.</title>
        <authorList>
            <person name="Whitman W."/>
        </authorList>
    </citation>
    <scope>NUCLEOTIDE SEQUENCE [LARGE SCALE GENOMIC DNA]</scope>
    <source>
        <strain evidence="13 14">CECT 7506</strain>
    </source>
</reference>
<keyword evidence="10" id="KW-0143">Chaperone</keyword>
<dbReference type="InterPro" id="IPR003752">
    <property type="entry name" value="DiS_bond_form_DsbB/BdbC"/>
</dbReference>
<dbReference type="Gene3D" id="1.20.1550.10">
    <property type="entry name" value="DsbB-like"/>
    <property type="match status" value="1"/>
</dbReference>
<evidence type="ECO:0000256" key="2">
    <source>
        <dbReference type="ARBA" id="ARBA00007602"/>
    </source>
</evidence>
<dbReference type="AlphaFoldDB" id="A0A368W388"/>
<dbReference type="EMBL" id="QPJD01000005">
    <property type="protein sequence ID" value="RCW49134.1"/>
    <property type="molecule type" value="Genomic_DNA"/>
</dbReference>
<dbReference type="Proteomes" id="UP000252415">
    <property type="component" value="Unassembled WGS sequence"/>
</dbReference>
<protein>
    <submittedName>
        <fullName evidence="13">Disulfide bond formation protein DsbB</fullName>
    </submittedName>
</protein>
<evidence type="ECO:0000256" key="6">
    <source>
        <dbReference type="ARBA" id="ARBA00022989"/>
    </source>
</evidence>
<evidence type="ECO:0000256" key="4">
    <source>
        <dbReference type="ARBA" id="ARBA00022692"/>
    </source>
</evidence>
<dbReference type="InterPro" id="IPR023380">
    <property type="entry name" value="DsbB-like_sf"/>
</dbReference>
<dbReference type="RefSeq" id="WP_245976049.1">
    <property type="nucleotide sequence ID" value="NZ_QPJD01000005.1"/>
</dbReference>
<proteinExistence type="inferred from homology"/>
<evidence type="ECO:0000313" key="14">
    <source>
        <dbReference type="Proteomes" id="UP000252415"/>
    </source>
</evidence>
<evidence type="ECO:0000256" key="5">
    <source>
        <dbReference type="ARBA" id="ARBA00022982"/>
    </source>
</evidence>
<feature type="transmembrane region" description="Helical" evidence="12">
    <location>
        <begin position="111"/>
        <end position="133"/>
    </location>
</feature>
<organism evidence="13 14">
    <name type="scientific">Paenibacillus prosopidis</name>
    <dbReference type="NCBI Taxonomy" id="630520"/>
    <lineage>
        <taxon>Bacteria</taxon>
        <taxon>Bacillati</taxon>
        <taxon>Bacillota</taxon>
        <taxon>Bacilli</taxon>
        <taxon>Bacillales</taxon>
        <taxon>Paenibacillaceae</taxon>
        <taxon>Paenibacillus</taxon>
    </lineage>
</organism>
<evidence type="ECO:0000256" key="7">
    <source>
        <dbReference type="ARBA" id="ARBA00023002"/>
    </source>
</evidence>
<dbReference type="PIRSF" id="PIRSF036659">
    <property type="entry name" value="BdbC"/>
    <property type="match status" value="1"/>
</dbReference>
<evidence type="ECO:0000256" key="8">
    <source>
        <dbReference type="ARBA" id="ARBA00023136"/>
    </source>
</evidence>
<dbReference type="SUPFAM" id="SSF158442">
    <property type="entry name" value="DsbB-like"/>
    <property type="match status" value="1"/>
</dbReference>
<evidence type="ECO:0000256" key="1">
    <source>
        <dbReference type="ARBA" id="ARBA00004141"/>
    </source>
</evidence>
<keyword evidence="14" id="KW-1185">Reference proteome</keyword>
<keyword evidence="5" id="KW-0249">Electron transport</keyword>
<keyword evidence="11" id="KW-0676">Redox-active center</keyword>
<name>A0A368W388_9BACL</name>
<evidence type="ECO:0000256" key="11">
    <source>
        <dbReference type="ARBA" id="ARBA00023284"/>
    </source>
</evidence>
<keyword evidence="6 12" id="KW-1133">Transmembrane helix</keyword>
<keyword evidence="7" id="KW-0560">Oxidoreductase</keyword>
<dbReference type="GO" id="GO:0015035">
    <property type="term" value="F:protein-disulfide reductase activity"/>
    <property type="evidence" value="ECO:0007669"/>
    <property type="project" value="InterPro"/>
</dbReference>
<keyword evidence="9" id="KW-1015">Disulfide bond</keyword>
<evidence type="ECO:0000313" key="13">
    <source>
        <dbReference type="EMBL" id="RCW49134.1"/>
    </source>
</evidence>
<dbReference type="GO" id="GO:0016020">
    <property type="term" value="C:membrane"/>
    <property type="evidence" value="ECO:0007669"/>
    <property type="project" value="UniProtKB-SubCell"/>
</dbReference>
<accession>A0A368W388</accession>
<sequence length="142" mass="15793">MEQLEKKRSFWLFSAWAAAVLATAGSLYLSEVMHFVPCSLCWFQRIFMYPLALLLGIAYAKEDTGIVSYVLPLVVIGGSFSLYHTVLQKLPHDSAIAACGPVSCQGDYLNWFGFITIPMLALVAFSIILTALLRIRALDKQK</sequence>
<dbReference type="NCBIfam" id="NF002849">
    <property type="entry name" value="PRK03113.1"/>
    <property type="match status" value="1"/>
</dbReference>
<feature type="transmembrane region" description="Helical" evidence="12">
    <location>
        <begin position="66"/>
        <end position="86"/>
    </location>
</feature>
<dbReference type="PANTHER" id="PTHR43469">
    <property type="entry name" value="DISULFIDE FORMATION PROTEIN-RELATED"/>
    <property type="match status" value="1"/>
</dbReference>
<comment type="subcellular location">
    <subcellularLocation>
        <location evidence="1">Membrane</location>
        <topology evidence="1">Multi-pass membrane protein</topology>
    </subcellularLocation>
</comment>